<keyword evidence="3" id="KW-1185">Reference proteome</keyword>
<organism evidence="2 3">
    <name type="scientific">Aegilops tauschii subsp. strangulata</name>
    <name type="common">Goatgrass</name>
    <dbReference type="NCBI Taxonomy" id="200361"/>
    <lineage>
        <taxon>Eukaryota</taxon>
        <taxon>Viridiplantae</taxon>
        <taxon>Streptophyta</taxon>
        <taxon>Embryophyta</taxon>
        <taxon>Tracheophyta</taxon>
        <taxon>Spermatophyta</taxon>
        <taxon>Magnoliopsida</taxon>
        <taxon>Liliopsida</taxon>
        <taxon>Poales</taxon>
        <taxon>Poaceae</taxon>
        <taxon>BOP clade</taxon>
        <taxon>Pooideae</taxon>
        <taxon>Triticodae</taxon>
        <taxon>Triticeae</taxon>
        <taxon>Triticinae</taxon>
        <taxon>Aegilops</taxon>
    </lineage>
</organism>
<reference evidence="2" key="3">
    <citation type="journal article" date="2017" name="Nature">
        <title>Genome sequence of the progenitor of the wheat D genome Aegilops tauschii.</title>
        <authorList>
            <person name="Luo M.C."/>
            <person name="Gu Y.Q."/>
            <person name="Puiu D."/>
            <person name="Wang H."/>
            <person name="Twardziok S.O."/>
            <person name="Deal K.R."/>
            <person name="Huo N."/>
            <person name="Zhu T."/>
            <person name="Wang L."/>
            <person name="Wang Y."/>
            <person name="McGuire P.E."/>
            <person name="Liu S."/>
            <person name="Long H."/>
            <person name="Ramasamy R.K."/>
            <person name="Rodriguez J.C."/>
            <person name="Van S.L."/>
            <person name="Yuan L."/>
            <person name="Wang Z."/>
            <person name="Xia Z."/>
            <person name="Xiao L."/>
            <person name="Anderson O.D."/>
            <person name="Ouyang S."/>
            <person name="Liang Y."/>
            <person name="Zimin A.V."/>
            <person name="Pertea G."/>
            <person name="Qi P."/>
            <person name="Bennetzen J.L."/>
            <person name="Dai X."/>
            <person name="Dawson M.W."/>
            <person name="Muller H.G."/>
            <person name="Kugler K."/>
            <person name="Rivarola-Duarte L."/>
            <person name="Spannagl M."/>
            <person name="Mayer K.F.X."/>
            <person name="Lu F.H."/>
            <person name="Bevan M.W."/>
            <person name="Leroy P."/>
            <person name="Li P."/>
            <person name="You F.M."/>
            <person name="Sun Q."/>
            <person name="Liu Z."/>
            <person name="Lyons E."/>
            <person name="Wicker T."/>
            <person name="Salzberg S.L."/>
            <person name="Devos K.M."/>
            <person name="Dvorak J."/>
        </authorList>
    </citation>
    <scope>NUCLEOTIDE SEQUENCE [LARGE SCALE GENOMIC DNA]</scope>
    <source>
        <strain evidence="2">cv. AL8/78</strain>
    </source>
</reference>
<dbReference type="EnsemblPlants" id="AET1Gv20708900.1">
    <property type="protein sequence ID" value="AET1Gv20708900.1"/>
    <property type="gene ID" value="AET1Gv20708900"/>
</dbReference>
<reference evidence="2" key="5">
    <citation type="journal article" date="2021" name="G3 (Bethesda)">
        <title>Aegilops tauschii genome assembly Aet v5.0 features greater sequence contiguity and improved annotation.</title>
        <authorList>
            <person name="Wang L."/>
            <person name="Zhu T."/>
            <person name="Rodriguez J.C."/>
            <person name="Deal K.R."/>
            <person name="Dubcovsky J."/>
            <person name="McGuire P.E."/>
            <person name="Lux T."/>
            <person name="Spannagl M."/>
            <person name="Mayer K.F.X."/>
            <person name="Baldrich P."/>
            <person name="Meyers B.C."/>
            <person name="Huo N."/>
            <person name="Gu Y.Q."/>
            <person name="Zhou H."/>
            <person name="Devos K.M."/>
            <person name="Bennetzen J.L."/>
            <person name="Unver T."/>
            <person name="Budak H."/>
            <person name="Gulick P.J."/>
            <person name="Galiba G."/>
            <person name="Kalapos B."/>
            <person name="Nelson D.R."/>
            <person name="Li P."/>
            <person name="You F.M."/>
            <person name="Luo M.C."/>
            <person name="Dvorak J."/>
        </authorList>
    </citation>
    <scope>NUCLEOTIDE SEQUENCE [LARGE SCALE GENOMIC DNA]</scope>
    <source>
        <strain evidence="2">cv. AL8/78</strain>
    </source>
</reference>
<reference evidence="3" key="1">
    <citation type="journal article" date="2014" name="Science">
        <title>Ancient hybridizations among the ancestral genomes of bread wheat.</title>
        <authorList>
            <consortium name="International Wheat Genome Sequencing Consortium,"/>
            <person name="Marcussen T."/>
            <person name="Sandve S.R."/>
            <person name="Heier L."/>
            <person name="Spannagl M."/>
            <person name="Pfeifer M."/>
            <person name="Jakobsen K.S."/>
            <person name="Wulff B.B."/>
            <person name="Steuernagel B."/>
            <person name="Mayer K.F."/>
            <person name="Olsen O.A."/>
        </authorList>
    </citation>
    <scope>NUCLEOTIDE SEQUENCE [LARGE SCALE GENOMIC DNA]</scope>
    <source>
        <strain evidence="3">cv. AL8/78</strain>
    </source>
</reference>
<dbReference type="Proteomes" id="UP000015105">
    <property type="component" value="Chromosome 1D"/>
</dbReference>
<proteinExistence type="predicted"/>
<reference evidence="2" key="4">
    <citation type="submission" date="2019-03" db="UniProtKB">
        <authorList>
            <consortium name="EnsemblPlants"/>
        </authorList>
    </citation>
    <scope>IDENTIFICATION</scope>
</reference>
<reference evidence="3" key="2">
    <citation type="journal article" date="2017" name="Nat. Plants">
        <title>The Aegilops tauschii genome reveals multiple impacts of transposons.</title>
        <authorList>
            <person name="Zhao G."/>
            <person name="Zou C."/>
            <person name="Li K."/>
            <person name="Wang K."/>
            <person name="Li T."/>
            <person name="Gao L."/>
            <person name="Zhang X."/>
            <person name="Wang H."/>
            <person name="Yang Z."/>
            <person name="Liu X."/>
            <person name="Jiang W."/>
            <person name="Mao L."/>
            <person name="Kong X."/>
            <person name="Jiao Y."/>
            <person name="Jia J."/>
        </authorList>
    </citation>
    <scope>NUCLEOTIDE SEQUENCE [LARGE SCALE GENOMIC DNA]</scope>
    <source>
        <strain evidence="3">cv. AL8/78</strain>
    </source>
</reference>
<protein>
    <submittedName>
        <fullName evidence="2">Uncharacterized protein</fullName>
    </submittedName>
</protein>
<sequence length="101" mass="11043">MRACRGSHVMHAHNTGAERPSLVQGPGGIDGLFQIIQANSQIYFFDNLSCPLGYAYAYAYSRRNTHASDTTTQLRTPDSFRSSTAPTPIDPSSPRLVALRS</sequence>
<evidence type="ECO:0000256" key="1">
    <source>
        <dbReference type="SAM" id="MobiDB-lite"/>
    </source>
</evidence>
<evidence type="ECO:0000313" key="2">
    <source>
        <dbReference type="EnsemblPlants" id="AET1Gv20708900.1"/>
    </source>
</evidence>
<evidence type="ECO:0000313" key="3">
    <source>
        <dbReference type="Proteomes" id="UP000015105"/>
    </source>
</evidence>
<feature type="region of interest" description="Disordered" evidence="1">
    <location>
        <begin position="1"/>
        <end position="23"/>
    </location>
</feature>
<name>A0A452ZC57_AEGTS</name>
<feature type="region of interest" description="Disordered" evidence="1">
    <location>
        <begin position="66"/>
        <end position="101"/>
    </location>
</feature>
<accession>A0A452ZC57</accession>
<dbReference type="AlphaFoldDB" id="A0A452ZC57"/>
<feature type="compositionally biased region" description="Polar residues" evidence="1">
    <location>
        <begin position="67"/>
        <end position="86"/>
    </location>
</feature>
<dbReference type="Gramene" id="AET1Gv20708900.1">
    <property type="protein sequence ID" value="AET1Gv20708900.1"/>
    <property type="gene ID" value="AET1Gv20708900"/>
</dbReference>